<comment type="caution">
    <text evidence="1">The sequence shown here is derived from an EMBL/GenBank/DDBJ whole genome shotgun (WGS) entry which is preliminary data.</text>
</comment>
<gene>
    <name evidence="1" type="ORF">HaLaN_09444</name>
</gene>
<sequence>MEPPTQQPRCPGPNTPTAVVLKNTGLGRVAWLGGSVDVQFRCCRCLGSLAPDAAGQLDVLGHDGHALGVDGRQVGVLEQAHQVRLGRLLQRQHGAGLEAQLADEQLGGLLVLADLAQRYSAGAVAMGLLHASSGGSALAGCLGGQLLAGSLATGGLASGLLGAGHSCSV</sequence>
<dbReference type="EMBL" id="BLLF01000624">
    <property type="protein sequence ID" value="GFH13542.1"/>
    <property type="molecule type" value="Genomic_DNA"/>
</dbReference>
<keyword evidence="2" id="KW-1185">Reference proteome</keyword>
<evidence type="ECO:0000313" key="2">
    <source>
        <dbReference type="Proteomes" id="UP000485058"/>
    </source>
</evidence>
<reference evidence="1 2" key="1">
    <citation type="submission" date="2020-02" db="EMBL/GenBank/DDBJ databases">
        <title>Draft genome sequence of Haematococcus lacustris strain NIES-144.</title>
        <authorList>
            <person name="Morimoto D."/>
            <person name="Nakagawa S."/>
            <person name="Yoshida T."/>
            <person name="Sawayama S."/>
        </authorList>
    </citation>
    <scope>NUCLEOTIDE SEQUENCE [LARGE SCALE GENOMIC DNA]</scope>
    <source>
        <strain evidence="1 2">NIES-144</strain>
    </source>
</reference>
<dbReference type="Proteomes" id="UP000485058">
    <property type="component" value="Unassembled WGS sequence"/>
</dbReference>
<evidence type="ECO:0000313" key="1">
    <source>
        <dbReference type="EMBL" id="GFH13542.1"/>
    </source>
</evidence>
<accession>A0A699ZDG9</accession>
<protein>
    <submittedName>
        <fullName evidence="1">Uncharacterized protein</fullName>
    </submittedName>
</protein>
<proteinExistence type="predicted"/>
<name>A0A699ZDG9_HAELA</name>
<organism evidence="1 2">
    <name type="scientific">Haematococcus lacustris</name>
    <name type="common">Green alga</name>
    <name type="synonym">Haematococcus pluvialis</name>
    <dbReference type="NCBI Taxonomy" id="44745"/>
    <lineage>
        <taxon>Eukaryota</taxon>
        <taxon>Viridiplantae</taxon>
        <taxon>Chlorophyta</taxon>
        <taxon>core chlorophytes</taxon>
        <taxon>Chlorophyceae</taxon>
        <taxon>CS clade</taxon>
        <taxon>Chlamydomonadales</taxon>
        <taxon>Haematococcaceae</taxon>
        <taxon>Haematococcus</taxon>
    </lineage>
</organism>
<dbReference type="AlphaFoldDB" id="A0A699ZDG9"/>